<evidence type="ECO:0000313" key="17">
    <source>
        <dbReference type="Ensembl" id="ENSOMYP00000128993.1"/>
    </source>
</evidence>
<dbReference type="Pfam" id="PF08441">
    <property type="entry name" value="Integrin_A_Ig_1"/>
    <property type="match status" value="1"/>
</dbReference>
<accession>A0A8L0DPF4</accession>
<feature type="domain" description="Integrin alpha second immunoglobulin-like" evidence="15">
    <location>
        <begin position="630"/>
        <end position="790"/>
    </location>
</feature>
<evidence type="ECO:0000259" key="14">
    <source>
        <dbReference type="Pfam" id="PF08441"/>
    </source>
</evidence>
<dbReference type="Pfam" id="PF20805">
    <property type="entry name" value="Integrin_A_Ig_2"/>
    <property type="match status" value="1"/>
</dbReference>
<evidence type="ECO:0000256" key="4">
    <source>
        <dbReference type="ARBA" id="ARBA00022729"/>
    </source>
</evidence>
<dbReference type="InterPro" id="IPR013517">
    <property type="entry name" value="FG-GAP"/>
</dbReference>
<dbReference type="Gene3D" id="1.20.5.930">
    <property type="entry name" value="Bicelle-embedded integrin alpha(iib) transmembrane segment"/>
    <property type="match status" value="1"/>
</dbReference>
<evidence type="ECO:0000259" key="15">
    <source>
        <dbReference type="Pfam" id="PF20805"/>
    </source>
</evidence>
<evidence type="ECO:0000256" key="13">
    <source>
        <dbReference type="RuleBase" id="RU003762"/>
    </source>
</evidence>
<dbReference type="InterPro" id="IPR028994">
    <property type="entry name" value="Integrin_alpha_N"/>
</dbReference>
<evidence type="ECO:0000259" key="16">
    <source>
        <dbReference type="Pfam" id="PF20806"/>
    </source>
</evidence>
<dbReference type="InterPro" id="IPR032695">
    <property type="entry name" value="Integrin_dom_sf"/>
</dbReference>
<dbReference type="InterPro" id="IPR048286">
    <property type="entry name" value="Integrin_alpha_Ig-like_3"/>
</dbReference>
<dbReference type="AlphaFoldDB" id="A0A8L0DPF4"/>
<protein>
    <submittedName>
        <fullName evidence="17">Integrin subunit alpha 7</fullName>
    </submittedName>
</protein>
<keyword evidence="11" id="KW-0325">Glycoprotein</keyword>
<keyword evidence="10 13" id="KW-0675">Receptor</keyword>
<keyword evidence="5" id="KW-0677">Repeat</keyword>
<evidence type="ECO:0000313" key="18">
    <source>
        <dbReference type="Proteomes" id="UP000694395"/>
    </source>
</evidence>
<evidence type="ECO:0000256" key="2">
    <source>
        <dbReference type="ARBA" id="ARBA00008054"/>
    </source>
</evidence>
<evidence type="ECO:0000256" key="12">
    <source>
        <dbReference type="PROSITE-ProRule" id="PRU00803"/>
    </source>
</evidence>
<keyword evidence="7 13" id="KW-1133">Transmembrane helix</keyword>
<reference evidence="17" key="2">
    <citation type="submission" date="2025-08" db="UniProtKB">
        <authorList>
            <consortium name="Ensembl"/>
        </authorList>
    </citation>
    <scope>IDENTIFICATION</scope>
</reference>
<reference evidence="17" key="1">
    <citation type="submission" date="2020-07" db="EMBL/GenBank/DDBJ databases">
        <title>A long reads based de novo assembly of the rainbow trout Arlee double haploid line genome.</title>
        <authorList>
            <person name="Gao G."/>
            <person name="Palti Y."/>
        </authorList>
    </citation>
    <scope>NUCLEOTIDE SEQUENCE [LARGE SCALE GENOMIC DNA]</scope>
</reference>
<keyword evidence="6 13" id="KW-0130">Cell adhesion</keyword>
<dbReference type="SMART" id="SM00191">
    <property type="entry name" value="Int_alpha"/>
    <property type="match status" value="5"/>
</dbReference>
<dbReference type="InterPro" id="IPR048285">
    <property type="entry name" value="Integrin_alpha_Ig-like_2"/>
</dbReference>
<evidence type="ECO:0000256" key="1">
    <source>
        <dbReference type="ARBA" id="ARBA00004479"/>
    </source>
</evidence>
<evidence type="ECO:0000256" key="11">
    <source>
        <dbReference type="ARBA" id="ARBA00023180"/>
    </source>
</evidence>
<dbReference type="GO" id="GO:0008305">
    <property type="term" value="C:integrin complex"/>
    <property type="evidence" value="ECO:0007669"/>
    <property type="project" value="InterPro"/>
</dbReference>
<evidence type="ECO:0000256" key="7">
    <source>
        <dbReference type="ARBA" id="ARBA00022989"/>
    </source>
</evidence>
<dbReference type="Gene3D" id="2.60.40.1510">
    <property type="entry name" value="ntegrin, alpha v. Chain A, domain 3"/>
    <property type="match status" value="1"/>
</dbReference>
<keyword evidence="8 13" id="KW-0401">Integrin</keyword>
<dbReference type="Ensembl" id="ENSOMYT00000164943.1">
    <property type="protein sequence ID" value="ENSOMYP00000128993.1"/>
    <property type="gene ID" value="ENSOMYG00000070698.1"/>
</dbReference>
<sequence>MAPHVVHGVSLSQPWCLPLLLLLLSQYSLTDAGFNLDTSMTLIKEGEKGSFFGFSVALHQQLTPEPHSWILVGAPRDRGLGLMRRQRTGALYRCPITGEEFDCERVDIDGDVNLDRESKDNQWLGVTVKSQGIGGKVVTCAHLYELRQRVGLPSETRDPIGRCYVLSEDLTERDDLDGGEWKFCEGRPQGHEQFGFCQQGLSAAFTPDNNFIMFGAPGTYNWKGEMRVQLLNQTLLDLGFYDDGPYEVADEKQLNAQLIPVPYHSYLGLLFMASPDEDALVYKTLEPRSNWPMFEDVAQNSYLGFSVDSANDITSRGELTFVAGAPRANHTGAVVLLRKDNVYRLVPQHILWGEELGSSFGYSVATADLNSDGWTDLIVGAPNYFDRKTEIGGAVYIFLNRFGNWEYAQPIRLNGTHDSMFGLTVNNVGDLDLDGYDDIAVGAPFDGDGKVFIYRGSSSGIDTKPAQILEGVNEGVKRFGYSISGGLDIDGNLYPDLAVGSLGDKMVLYRSRPVIHVTRDVSIEPQHYIDLEQHNCKGRDGADTERRKLGLPHRVSFLGRSAQDVEYTHTDEVELKGQRHPACRSATFQLHENIRDKLRPIALAITHTIRPPMLSSDTNPEEQLSTFISCGDDNICQSNLKLTYQFGTRPVTSDLFTPLPKDDEEVSVFSLSDQRSVVLEVTVTNMPSEPLYPEKDGDDAHAAQLLVTLPDTLSYSGFRGQQVVCQANQNGSQAECELGNPLKRDSILKFYIILGTSAITIETTELTVNLLLATISEQPDLAPVTAVAKVVIELPLAVSGVARPHQLFFSGAVKGESAMETLDDVGSALEFEFTVTNTGPSLQTLGSAFLNIMWPHELSNGKWLLYPTAFHFKGHPETHCRPHTSLNPRKFSHSSPSEDQPQATVRVLDCLLGSARCVLFQCPLLSFSGSAVLKIQGRLWNSTFLEEFPSVSALELLVRANITVKSSIKHLVLRDAAAQIPVMIYPEVGLTDQYWIPWWWILIAILAGILVLSLMVCILWKCGFFRRVQYEDQVPQYHAVKIPHQDLPQFHESQKAGVLHKKEWTTHWSDGTS</sequence>
<organism evidence="17 18">
    <name type="scientific">Oncorhynchus mykiss</name>
    <name type="common">Rainbow trout</name>
    <name type="synonym">Salmo gairdneri</name>
    <dbReference type="NCBI Taxonomy" id="8022"/>
    <lineage>
        <taxon>Eukaryota</taxon>
        <taxon>Metazoa</taxon>
        <taxon>Chordata</taxon>
        <taxon>Craniata</taxon>
        <taxon>Vertebrata</taxon>
        <taxon>Euteleostomi</taxon>
        <taxon>Actinopterygii</taxon>
        <taxon>Neopterygii</taxon>
        <taxon>Teleostei</taxon>
        <taxon>Protacanthopterygii</taxon>
        <taxon>Salmoniformes</taxon>
        <taxon>Salmonidae</taxon>
        <taxon>Salmoninae</taxon>
        <taxon>Oncorhynchus</taxon>
    </lineage>
</organism>
<keyword evidence="9 13" id="KW-0472">Membrane</keyword>
<keyword evidence="4 13" id="KW-0732">Signal</keyword>
<dbReference type="PRINTS" id="PR01185">
    <property type="entry name" value="INTEGRINA"/>
</dbReference>
<dbReference type="SUPFAM" id="SSF69179">
    <property type="entry name" value="Integrin domains"/>
    <property type="match status" value="3"/>
</dbReference>
<evidence type="ECO:0000256" key="3">
    <source>
        <dbReference type="ARBA" id="ARBA00022692"/>
    </source>
</evidence>
<dbReference type="PANTHER" id="PTHR23220">
    <property type="entry name" value="INTEGRIN ALPHA"/>
    <property type="match status" value="1"/>
</dbReference>
<dbReference type="GO" id="GO:0007160">
    <property type="term" value="P:cell-matrix adhesion"/>
    <property type="evidence" value="ECO:0007669"/>
    <property type="project" value="TreeGrafter"/>
</dbReference>
<keyword evidence="3 13" id="KW-0812">Transmembrane</keyword>
<gene>
    <name evidence="17" type="primary">ITGA7</name>
</gene>
<dbReference type="PROSITE" id="PS00242">
    <property type="entry name" value="INTEGRIN_ALPHA"/>
    <property type="match status" value="1"/>
</dbReference>
<dbReference type="GO" id="GO:0033627">
    <property type="term" value="P:cell adhesion mediated by integrin"/>
    <property type="evidence" value="ECO:0007669"/>
    <property type="project" value="TreeGrafter"/>
</dbReference>
<evidence type="ECO:0000256" key="9">
    <source>
        <dbReference type="ARBA" id="ARBA00023136"/>
    </source>
</evidence>
<keyword evidence="18" id="KW-1185">Reference proteome</keyword>
<feature type="chain" id="PRO_5035489546" evidence="13">
    <location>
        <begin position="33"/>
        <end position="1073"/>
    </location>
</feature>
<name>A0A8L0DPF4_ONCMY</name>
<feature type="signal peptide" evidence="13">
    <location>
        <begin position="1"/>
        <end position="32"/>
    </location>
</feature>
<dbReference type="GO" id="GO:0050900">
    <property type="term" value="P:leukocyte migration"/>
    <property type="evidence" value="ECO:0007669"/>
    <property type="project" value="TreeGrafter"/>
</dbReference>
<feature type="repeat" description="FG-GAP" evidence="12">
    <location>
        <begin position="289"/>
        <end position="345"/>
    </location>
</feature>
<dbReference type="InterPro" id="IPR000413">
    <property type="entry name" value="Integrin_alpha"/>
</dbReference>
<dbReference type="SUPFAM" id="SSF69318">
    <property type="entry name" value="Integrin alpha N-terminal domain"/>
    <property type="match status" value="1"/>
</dbReference>
<feature type="domain" description="Integrin alpha first immunoglubulin-like" evidence="14">
    <location>
        <begin position="542"/>
        <end position="616"/>
    </location>
</feature>
<comment type="subcellular location">
    <subcellularLocation>
        <location evidence="1 13">Membrane</location>
        <topology evidence="1 13">Single-pass type I membrane protein</topology>
    </subcellularLocation>
</comment>
<comment type="similarity">
    <text evidence="2 13">Belongs to the integrin alpha chain family.</text>
</comment>
<reference evidence="17" key="3">
    <citation type="submission" date="2025-09" db="UniProtKB">
        <authorList>
            <consortium name="Ensembl"/>
        </authorList>
    </citation>
    <scope>IDENTIFICATION</scope>
</reference>
<proteinExistence type="inferred from homology"/>
<dbReference type="Pfam" id="PF20806">
    <property type="entry name" value="Integrin_A_Ig_3"/>
    <property type="match status" value="1"/>
</dbReference>
<dbReference type="PANTHER" id="PTHR23220:SF90">
    <property type="entry name" value="INTEGRIN ALPHA-7"/>
    <property type="match status" value="1"/>
</dbReference>
<dbReference type="GO" id="GO:0007229">
    <property type="term" value="P:integrin-mediated signaling pathway"/>
    <property type="evidence" value="ECO:0007669"/>
    <property type="project" value="UniProtKB-KW"/>
</dbReference>
<dbReference type="InterPro" id="IPR013649">
    <property type="entry name" value="Integrin_alpha_Ig-like_1"/>
</dbReference>
<evidence type="ECO:0000256" key="10">
    <source>
        <dbReference type="ARBA" id="ARBA00023170"/>
    </source>
</evidence>
<dbReference type="Gene3D" id="2.130.10.130">
    <property type="entry name" value="Integrin alpha, N-terminal"/>
    <property type="match status" value="1"/>
</dbReference>
<feature type="repeat" description="FG-GAP" evidence="12">
    <location>
        <begin position="346"/>
        <end position="407"/>
    </location>
</feature>
<dbReference type="InterPro" id="IPR018184">
    <property type="entry name" value="Integrin_alpha_C_CS"/>
</dbReference>
<dbReference type="Pfam" id="PF01839">
    <property type="entry name" value="FG-GAP"/>
    <property type="match status" value="2"/>
</dbReference>
<evidence type="ECO:0000256" key="5">
    <source>
        <dbReference type="ARBA" id="ARBA00022737"/>
    </source>
</evidence>
<dbReference type="InterPro" id="IPR013519">
    <property type="entry name" value="Int_alpha_beta-p"/>
</dbReference>
<dbReference type="GO" id="GO:0098609">
    <property type="term" value="P:cell-cell adhesion"/>
    <property type="evidence" value="ECO:0007669"/>
    <property type="project" value="TreeGrafter"/>
</dbReference>
<dbReference type="GeneTree" id="ENSGT00940000159891"/>
<feature type="repeat" description="FG-GAP" evidence="12">
    <location>
        <begin position="467"/>
        <end position="526"/>
    </location>
</feature>
<dbReference type="Gene3D" id="2.60.40.1460">
    <property type="entry name" value="Integrin domains. Chain A, domain 2"/>
    <property type="match status" value="1"/>
</dbReference>
<feature type="transmembrane region" description="Helical" evidence="13">
    <location>
        <begin position="998"/>
        <end position="1020"/>
    </location>
</feature>
<feature type="domain" description="Integrin alpha third immunoglobulin-like" evidence="16">
    <location>
        <begin position="797"/>
        <end position="901"/>
    </location>
</feature>
<dbReference type="PROSITE" id="PS51470">
    <property type="entry name" value="FG_GAP"/>
    <property type="match status" value="5"/>
</dbReference>
<feature type="repeat" description="FG-GAP" evidence="12">
    <location>
        <begin position="38"/>
        <end position="103"/>
    </location>
</feature>
<dbReference type="GO" id="GO:0005178">
    <property type="term" value="F:integrin binding"/>
    <property type="evidence" value="ECO:0007669"/>
    <property type="project" value="TreeGrafter"/>
</dbReference>
<dbReference type="GO" id="GO:0009897">
    <property type="term" value="C:external side of plasma membrane"/>
    <property type="evidence" value="ECO:0007669"/>
    <property type="project" value="TreeGrafter"/>
</dbReference>
<evidence type="ECO:0000256" key="8">
    <source>
        <dbReference type="ARBA" id="ARBA00023037"/>
    </source>
</evidence>
<dbReference type="Gene3D" id="2.60.40.1530">
    <property type="entry name" value="ntegrin, alpha v. Chain A, domain 4"/>
    <property type="match status" value="1"/>
</dbReference>
<feature type="repeat" description="FG-GAP" evidence="12">
    <location>
        <begin position="409"/>
        <end position="463"/>
    </location>
</feature>
<evidence type="ECO:0000256" key="6">
    <source>
        <dbReference type="ARBA" id="ARBA00022889"/>
    </source>
</evidence>
<dbReference type="Proteomes" id="UP000694395">
    <property type="component" value="Chromosome 17"/>
</dbReference>